<keyword evidence="2" id="KW-1185">Reference proteome</keyword>
<organism evidence="1 2">
    <name type="scientific">Vermiconidia calcicola</name>
    <dbReference type="NCBI Taxonomy" id="1690605"/>
    <lineage>
        <taxon>Eukaryota</taxon>
        <taxon>Fungi</taxon>
        <taxon>Dikarya</taxon>
        <taxon>Ascomycota</taxon>
        <taxon>Pezizomycotina</taxon>
        <taxon>Dothideomycetes</taxon>
        <taxon>Dothideomycetidae</taxon>
        <taxon>Mycosphaerellales</taxon>
        <taxon>Extremaceae</taxon>
        <taxon>Vermiconidia</taxon>
    </lineage>
</organism>
<dbReference type="Proteomes" id="UP001281147">
    <property type="component" value="Unassembled WGS sequence"/>
</dbReference>
<sequence length="238" mass="25793">MPYNNTPITPSKEITGTVALPLARVKKIIATDDDISNCSNNAAFVITVAAEMFLQHLVEQSYNIVKSERKPRRNIQYRDVANAVARVENLEFLTDVVPKTTTYKQHKQRQLVGASNKDDGDEADTNADNVPQPTETAASAVPRTGPDSSYFLARGQITADQIRPDGTIVGDIMPPGTHVADSPEQHGDVEIAEKQATNGASSHGVEAMDVDDSDGEGSALNSIDEHSEPTDHEKMDVR</sequence>
<accession>A0ACC3MGZ2</accession>
<name>A0ACC3MGZ2_9PEZI</name>
<protein>
    <submittedName>
        <fullName evidence="1">Uncharacterized protein</fullName>
    </submittedName>
</protein>
<comment type="caution">
    <text evidence="1">The sequence shown here is derived from an EMBL/GenBank/DDBJ whole genome shotgun (WGS) entry which is preliminary data.</text>
</comment>
<proteinExistence type="predicted"/>
<gene>
    <name evidence="1" type="ORF">LTR37_018397</name>
</gene>
<reference evidence="1" key="1">
    <citation type="submission" date="2023-07" db="EMBL/GenBank/DDBJ databases">
        <title>Black Yeasts Isolated from many extreme environments.</title>
        <authorList>
            <person name="Coleine C."/>
            <person name="Stajich J.E."/>
            <person name="Selbmann L."/>
        </authorList>
    </citation>
    <scope>NUCLEOTIDE SEQUENCE</scope>
    <source>
        <strain evidence="1">CCFEE 5714</strain>
    </source>
</reference>
<evidence type="ECO:0000313" key="1">
    <source>
        <dbReference type="EMBL" id="KAK3691798.1"/>
    </source>
</evidence>
<dbReference type="EMBL" id="JAUTXU010000256">
    <property type="protein sequence ID" value="KAK3691798.1"/>
    <property type="molecule type" value="Genomic_DNA"/>
</dbReference>
<evidence type="ECO:0000313" key="2">
    <source>
        <dbReference type="Proteomes" id="UP001281147"/>
    </source>
</evidence>